<protein>
    <submittedName>
        <fullName evidence="1">Chromosome undetermined SCAF6085, whole genome shotgun sequence</fullName>
    </submittedName>
</protein>
<gene>
    <name evidence="1" type="ORF">GSTENG00002659001</name>
</gene>
<proteinExistence type="predicted"/>
<dbReference type="KEGG" id="tng:GSTEN00002659G001"/>
<dbReference type="EMBL" id="CAAE01006085">
    <property type="protein sequence ID" value="CAF88967.1"/>
    <property type="molecule type" value="Genomic_DNA"/>
</dbReference>
<dbReference type="AlphaFoldDB" id="Q4TDR5"/>
<evidence type="ECO:0000313" key="1">
    <source>
        <dbReference type="EMBL" id="CAF88967.1"/>
    </source>
</evidence>
<accession>Q4TDR5</accession>
<reference evidence="1" key="2">
    <citation type="submission" date="2004-02" db="EMBL/GenBank/DDBJ databases">
        <authorList>
            <consortium name="Genoscope"/>
            <consortium name="Whitehead Institute Centre for Genome Research"/>
        </authorList>
    </citation>
    <scope>NUCLEOTIDE SEQUENCE</scope>
</reference>
<name>Q4TDR5_TETNG</name>
<reference evidence="1" key="1">
    <citation type="journal article" date="2004" name="Nature">
        <title>Genome duplication in the teleost fish Tetraodon nigroviridis reveals the early vertebrate proto-karyotype.</title>
        <authorList>
            <person name="Jaillon O."/>
            <person name="Aury J.-M."/>
            <person name="Brunet F."/>
            <person name="Petit J.-L."/>
            <person name="Stange-Thomann N."/>
            <person name="Mauceli E."/>
            <person name="Bouneau L."/>
            <person name="Fischer C."/>
            <person name="Ozouf-Costaz C."/>
            <person name="Bernot A."/>
            <person name="Nicaud S."/>
            <person name="Jaffe D."/>
            <person name="Fisher S."/>
            <person name="Lutfalla G."/>
            <person name="Dossat C."/>
            <person name="Segurens B."/>
            <person name="Dasilva C."/>
            <person name="Salanoubat M."/>
            <person name="Levy M."/>
            <person name="Boudet N."/>
            <person name="Castellano S."/>
            <person name="Anthouard V."/>
            <person name="Jubin C."/>
            <person name="Castelli V."/>
            <person name="Katinka M."/>
            <person name="Vacherie B."/>
            <person name="Biemont C."/>
            <person name="Skalli Z."/>
            <person name="Cattolico L."/>
            <person name="Poulain J."/>
            <person name="De Berardinis V."/>
            <person name="Cruaud C."/>
            <person name="Duprat S."/>
            <person name="Brottier P."/>
            <person name="Coutanceau J.-P."/>
            <person name="Gouzy J."/>
            <person name="Parra G."/>
            <person name="Lardier G."/>
            <person name="Chapple C."/>
            <person name="McKernan K.J."/>
            <person name="McEwan P."/>
            <person name="Bosak S."/>
            <person name="Kellis M."/>
            <person name="Volff J.-N."/>
            <person name="Guigo R."/>
            <person name="Zody M.C."/>
            <person name="Mesirov J."/>
            <person name="Lindblad-Toh K."/>
            <person name="Birren B."/>
            <person name="Nusbaum C."/>
            <person name="Kahn D."/>
            <person name="Robinson-Rechavi M."/>
            <person name="Laudet V."/>
            <person name="Schachter V."/>
            <person name="Quetier F."/>
            <person name="Saurin W."/>
            <person name="Scarpelli C."/>
            <person name="Wincker P."/>
            <person name="Lander E.S."/>
            <person name="Weissenbach J."/>
            <person name="Roest Crollius H."/>
        </authorList>
    </citation>
    <scope>NUCLEOTIDE SEQUENCE [LARGE SCALE GENOMIC DNA]</scope>
</reference>
<sequence>MVAAASGDCPASSSHRGVTRFLGRCCRRETGRSHHGTSLASAPFPDSPVHSDTVAALVHRHRLGHGDDRALVDRRPPTQMGSFWCLIQTFYFKSSEPDLLSVKIKSDVGNVEG</sequence>
<organism evidence="1">
    <name type="scientific">Tetraodon nigroviridis</name>
    <name type="common">Spotted green pufferfish</name>
    <name type="synonym">Chelonodon nigroviridis</name>
    <dbReference type="NCBI Taxonomy" id="99883"/>
    <lineage>
        <taxon>Eukaryota</taxon>
        <taxon>Metazoa</taxon>
        <taxon>Chordata</taxon>
        <taxon>Craniata</taxon>
        <taxon>Vertebrata</taxon>
        <taxon>Euteleostomi</taxon>
        <taxon>Actinopterygii</taxon>
        <taxon>Neopterygii</taxon>
        <taxon>Teleostei</taxon>
        <taxon>Neoteleostei</taxon>
        <taxon>Acanthomorphata</taxon>
        <taxon>Eupercaria</taxon>
        <taxon>Tetraodontiformes</taxon>
        <taxon>Tetradontoidea</taxon>
        <taxon>Tetraodontidae</taxon>
        <taxon>Tetraodon</taxon>
    </lineage>
</organism>